<proteinExistence type="predicted"/>
<comment type="caution">
    <text evidence="1">The sequence shown here is derived from an EMBL/GenBank/DDBJ whole genome shotgun (WGS) entry which is preliminary data.</text>
</comment>
<evidence type="ECO:0000313" key="2">
    <source>
        <dbReference type="Proteomes" id="UP001174677"/>
    </source>
</evidence>
<dbReference type="EMBL" id="JARPOI010000009">
    <property type="protein sequence ID" value="KAJ9171876.1"/>
    <property type="molecule type" value="Genomic_DNA"/>
</dbReference>
<evidence type="ECO:0000313" key="1">
    <source>
        <dbReference type="EMBL" id="KAJ9171876.1"/>
    </source>
</evidence>
<gene>
    <name evidence="1" type="ORF">P3X46_015180</name>
</gene>
<dbReference type="Proteomes" id="UP001174677">
    <property type="component" value="Chromosome 9"/>
</dbReference>
<sequence length="99" mass="11421">MTMRARAITRAIKNPVRSTPTPSPSLISEQTIFPITFTCNALIASTNYSLFFFPSLPLLKYLPYYYYYMVRVKPTLEISCEKKQRFPFGRLEGKINTGL</sequence>
<accession>A0ABQ9LZ53</accession>
<organism evidence="1 2">
    <name type="scientific">Hevea brasiliensis</name>
    <name type="common">Para rubber tree</name>
    <name type="synonym">Siphonia brasiliensis</name>
    <dbReference type="NCBI Taxonomy" id="3981"/>
    <lineage>
        <taxon>Eukaryota</taxon>
        <taxon>Viridiplantae</taxon>
        <taxon>Streptophyta</taxon>
        <taxon>Embryophyta</taxon>
        <taxon>Tracheophyta</taxon>
        <taxon>Spermatophyta</taxon>
        <taxon>Magnoliopsida</taxon>
        <taxon>eudicotyledons</taxon>
        <taxon>Gunneridae</taxon>
        <taxon>Pentapetalae</taxon>
        <taxon>rosids</taxon>
        <taxon>fabids</taxon>
        <taxon>Malpighiales</taxon>
        <taxon>Euphorbiaceae</taxon>
        <taxon>Crotonoideae</taxon>
        <taxon>Micrandreae</taxon>
        <taxon>Hevea</taxon>
    </lineage>
</organism>
<keyword evidence="2" id="KW-1185">Reference proteome</keyword>
<protein>
    <submittedName>
        <fullName evidence="1">Uncharacterized protein</fullName>
    </submittedName>
</protein>
<name>A0ABQ9LZ53_HEVBR</name>
<reference evidence="1" key="1">
    <citation type="journal article" date="2023" name="Plant Biotechnol. J.">
        <title>Chromosome-level wild Hevea brasiliensis genome provides new tools for genomic-assisted breeding and valuable loci to elevate rubber yield.</title>
        <authorList>
            <person name="Cheng H."/>
            <person name="Song X."/>
            <person name="Hu Y."/>
            <person name="Wu T."/>
            <person name="Yang Q."/>
            <person name="An Z."/>
            <person name="Feng S."/>
            <person name="Deng Z."/>
            <person name="Wu W."/>
            <person name="Zeng X."/>
            <person name="Tu M."/>
            <person name="Wang X."/>
            <person name="Huang H."/>
        </authorList>
    </citation>
    <scope>NUCLEOTIDE SEQUENCE</scope>
    <source>
        <strain evidence="1">MT/VB/25A 57/8</strain>
    </source>
</reference>